<accession>A0A318SNX8</accession>
<evidence type="ECO:0000313" key="3">
    <source>
        <dbReference type="Proteomes" id="UP000248326"/>
    </source>
</evidence>
<comment type="caution">
    <text evidence="2">The sequence shown here is derived from an EMBL/GenBank/DDBJ whole genome shotgun (WGS) entry which is preliminary data.</text>
</comment>
<keyword evidence="1" id="KW-0472">Membrane</keyword>
<feature type="transmembrane region" description="Helical" evidence="1">
    <location>
        <begin position="48"/>
        <end position="66"/>
    </location>
</feature>
<sequence length="155" mass="16554">MMLTWFDALLATLWAALTVLGFRRGLMGAAWAGAALLGLLLTNALPSPWLGVVVALALGFATSVLTERLTWMIAPRSWHLVVGGMGGALLGFVVVTALALSFPLKVIGSQATYPSSDLPVPIYNGVYNSMVQRSVFGLFDGPLLARWLLVPDRAR</sequence>
<proteinExistence type="predicted"/>
<protein>
    <recommendedName>
        <fullName evidence="4">Colicin V production protein</fullName>
    </recommendedName>
</protein>
<organism evidence="2 3">
    <name type="scientific">Deinococcus yavapaiensis KR-236</name>
    <dbReference type="NCBI Taxonomy" id="694435"/>
    <lineage>
        <taxon>Bacteria</taxon>
        <taxon>Thermotogati</taxon>
        <taxon>Deinococcota</taxon>
        <taxon>Deinococci</taxon>
        <taxon>Deinococcales</taxon>
        <taxon>Deinococcaceae</taxon>
        <taxon>Deinococcus</taxon>
    </lineage>
</organism>
<feature type="transmembrane region" description="Helical" evidence="1">
    <location>
        <begin position="78"/>
        <end position="102"/>
    </location>
</feature>
<dbReference type="OrthoDB" id="71255at2"/>
<dbReference type="AlphaFoldDB" id="A0A318SNX8"/>
<keyword evidence="1" id="KW-0812">Transmembrane</keyword>
<evidence type="ECO:0008006" key="4">
    <source>
        <dbReference type="Google" id="ProtNLM"/>
    </source>
</evidence>
<dbReference type="Proteomes" id="UP000248326">
    <property type="component" value="Unassembled WGS sequence"/>
</dbReference>
<keyword evidence="3" id="KW-1185">Reference proteome</keyword>
<keyword evidence="1" id="KW-1133">Transmembrane helix</keyword>
<name>A0A318SNX8_9DEIO</name>
<gene>
    <name evidence="2" type="ORF">DES52_10587</name>
</gene>
<dbReference type="RefSeq" id="WP_110886236.1">
    <property type="nucleotide sequence ID" value="NZ_QJSX01000005.1"/>
</dbReference>
<dbReference type="EMBL" id="QJSX01000005">
    <property type="protein sequence ID" value="PYE54450.1"/>
    <property type="molecule type" value="Genomic_DNA"/>
</dbReference>
<evidence type="ECO:0000256" key="1">
    <source>
        <dbReference type="SAM" id="Phobius"/>
    </source>
</evidence>
<reference evidence="2 3" key="1">
    <citation type="submission" date="2018-06" db="EMBL/GenBank/DDBJ databases">
        <title>Genomic Encyclopedia of Type Strains, Phase IV (KMG-IV): sequencing the most valuable type-strain genomes for metagenomic binning, comparative biology and taxonomic classification.</title>
        <authorList>
            <person name="Goeker M."/>
        </authorList>
    </citation>
    <scope>NUCLEOTIDE SEQUENCE [LARGE SCALE GENOMIC DNA]</scope>
    <source>
        <strain evidence="2 3">DSM 18048</strain>
    </source>
</reference>
<evidence type="ECO:0000313" key="2">
    <source>
        <dbReference type="EMBL" id="PYE54450.1"/>
    </source>
</evidence>